<dbReference type="EMBL" id="CALYLK010000002">
    <property type="protein sequence ID" value="CAH8200501.1"/>
    <property type="molecule type" value="Genomic_DNA"/>
</dbReference>
<sequence length="53" mass="6151">MLQAHSFYCQLLAAKFDLLHELRNMEATSQTATLYYALNNLCVPLCFVHYINI</sequence>
<organism evidence="1 2">
    <name type="scientific">Vibrio aestuarianus</name>
    <dbReference type="NCBI Taxonomy" id="28171"/>
    <lineage>
        <taxon>Bacteria</taxon>
        <taxon>Pseudomonadati</taxon>
        <taxon>Pseudomonadota</taxon>
        <taxon>Gammaproteobacteria</taxon>
        <taxon>Vibrionales</taxon>
        <taxon>Vibrionaceae</taxon>
        <taxon>Vibrio</taxon>
    </lineage>
</organism>
<proteinExistence type="predicted"/>
<gene>
    <name evidence="1" type="ORF">VAE063_1010396</name>
</gene>
<name>A0ABM9FJP1_9VIBR</name>
<protein>
    <submittedName>
        <fullName evidence="1">Uncharacterized protein</fullName>
    </submittedName>
</protein>
<reference evidence="1" key="1">
    <citation type="submission" date="2022-06" db="EMBL/GenBank/DDBJ databases">
        <authorList>
            <person name="Goudenege D."/>
            <person name="Le Roux F."/>
        </authorList>
    </citation>
    <scope>NUCLEOTIDE SEQUENCE</scope>
    <source>
        <strain evidence="1">12-063</strain>
    </source>
</reference>
<comment type="caution">
    <text evidence="1">The sequence shown here is derived from an EMBL/GenBank/DDBJ whole genome shotgun (WGS) entry which is preliminary data.</text>
</comment>
<keyword evidence="2" id="KW-1185">Reference proteome</keyword>
<accession>A0ABM9FJP1</accession>
<evidence type="ECO:0000313" key="1">
    <source>
        <dbReference type="EMBL" id="CAH8200501.1"/>
    </source>
</evidence>
<evidence type="ECO:0000313" key="2">
    <source>
        <dbReference type="Proteomes" id="UP001152658"/>
    </source>
</evidence>
<dbReference type="Proteomes" id="UP001152658">
    <property type="component" value="Unassembled WGS sequence"/>
</dbReference>